<organism evidence="6">
    <name type="scientific">Bifidobacterium dentium</name>
    <dbReference type="NCBI Taxonomy" id="1689"/>
    <lineage>
        <taxon>Bacteria</taxon>
        <taxon>Bacillati</taxon>
        <taxon>Actinomycetota</taxon>
        <taxon>Actinomycetes</taxon>
        <taxon>Bifidobacteriales</taxon>
        <taxon>Bifidobacteriaceae</taxon>
        <taxon>Bifidobacterium</taxon>
    </lineage>
</organism>
<comment type="similarity">
    <text evidence="1 4">Belongs to the glycosyl hydrolase 43 family.</text>
</comment>
<keyword evidence="3 4" id="KW-0326">Glycosidase</keyword>
<reference evidence="6" key="2">
    <citation type="submission" date="2019-11" db="EMBL/GenBank/DDBJ databases">
        <authorList>
            <person name="Feng L."/>
        </authorList>
    </citation>
    <scope>NUCLEOTIDE SEQUENCE</scope>
    <source>
        <strain evidence="6">BdentiumLFYP24</strain>
    </source>
</reference>
<evidence type="ECO:0000313" key="7">
    <source>
        <dbReference type="Proteomes" id="UP000429211"/>
    </source>
</evidence>
<sequence>MTIAATTITNPILSGMYPDPSWIWDDLRGQVVLVNSSFECVPGLPIHVSEDLSHWSHVADAIDADMARRLLIPFVEDSGGVYAPTLRSIAGKYVIASTVARIDMDKAIAAGCARSELDDAIRSAGNFIIEADAIEGPWRGPFWISGAEGIDPDVFEDRDGNVYWTQTRPAIHPQWEGQAEIWTQRIDADSWSLLEDGAPAGRGKTIIWRGYGMEAVWAEGPHLYRIGDYVYLLTAEGGTGFEHSEMAMRMYAPNGLAEAFAKYERMAVEVGERIPSVREGERCYLGNAIRAFHADRKNPILTHRHWGMSELVQCVGHADLLQHPQFGWWMVCLGVREIAGETPGETPGELLSYLGRESFVTPVRWEHDSADWKSRGDETSILAENDPGWPVTGAGIGRLPDSITMELSEEGHAHMVAHVGQAAAESKAMLLDIRQRVSDEVFIRGETAVRYRRIAQLPCLMPLPEFGSLVIRQDSANYATFTLADDAVMSLLHVGDGRIVRSRVELSGVPLSRVMVRFADSRLMVIVAEDVRPVGADLSHDDDCADDGRVLAEFDARFLSAEWAGGFVGCMAGLSD</sequence>
<dbReference type="EMBL" id="WDPD01000007">
    <property type="protein sequence ID" value="KAB7460388.1"/>
    <property type="molecule type" value="Genomic_DNA"/>
</dbReference>
<evidence type="ECO:0000256" key="2">
    <source>
        <dbReference type="ARBA" id="ARBA00022801"/>
    </source>
</evidence>
<evidence type="ECO:0000256" key="4">
    <source>
        <dbReference type="RuleBase" id="RU361187"/>
    </source>
</evidence>
<dbReference type="RefSeq" id="WP_034518981.1">
    <property type="nucleotide sequence ID" value="NZ_CACRSP010000002.1"/>
</dbReference>
<dbReference type="EC" id="3.2.1.37" evidence="6"/>
<accession>A0A6N2RD29</accession>
<evidence type="ECO:0000313" key="6">
    <source>
        <dbReference type="EMBL" id="VYS78767.1"/>
    </source>
</evidence>
<name>A0A6N2RD29_9BIFI</name>
<dbReference type="GO" id="GO:0009044">
    <property type="term" value="F:xylan 1,4-beta-xylosidase activity"/>
    <property type="evidence" value="ECO:0007669"/>
    <property type="project" value="UniProtKB-EC"/>
</dbReference>
<dbReference type="InterPro" id="IPR051795">
    <property type="entry name" value="Glycosyl_Hydrlase_43"/>
</dbReference>
<evidence type="ECO:0000256" key="1">
    <source>
        <dbReference type="ARBA" id="ARBA00009865"/>
    </source>
</evidence>
<reference evidence="5 7" key="1">
    <citation type="journal article" date="2019" name="Nat. Med.">
        <title>A library of human gut bacterial isolates paired with longitudinal multiomics data enables mechanistic microbiome research.</title>
        <authorList>
            <person name="Poyet M."/>
            <person name="Groussin M."/>
            <person name="Gibbons S.M."/>
            <person name="Avila-Pacheco J."/>
            <person name="Jiang X."/>
            <person name="Kearney S.M."/>
            <person name="Perrotta A.R."/>
            <person name="Berdy B."/>
            <person name="Zhao S."/>
            <person name="Lieberman T.D."/>
            <person name="Swanson P.K."/>
            <person name="Smith M."/>
            <person name="Roesemann S."/>
            <person name="Alexander J.E."/>
            <person name="Rich S.A."/>
            <person name="Livny J."/>
            <person name="Vlamakis H."/>
            <person name="Clish C."/>
            <person name="Bullock K."/>
            <person name="Deik A."/>
            <person name="Scott J."/>
            <person name="Pierce K.A."/>
            <person name="Xavier R.J."/>
            <person name="Alm E.J."/>
        </authorList>
    </citation>
    <scope>NUCLEOTIDE SEQUENCE [LARGE SCALE GENOMIC DNA]</scope>
    <source>
        <strain evidence="5 7">BIOML-A2</strain>
    </source>
</reference>
<dbReference type="Gene3D" id="2.115.10.20">
    <property type="entry name" value="Glycosyl hydrolase domain, family 43"/>
    <property type="match status" value="1"/>
</dbReference>
<dbReference type="AlphaFoldDB" id="A0A6N2RD29"/>
<proteinExistence type="inferred from homology"/>
<dbReference type="InterPro" id="IPR023296">
    <property type="entry name" value="Glyco_hydro_beta-prop_sf"/>
</dbReference>
<gene>
    <name evidence="6" type="primary">xynB_1</name>
    <name evidence="6" type="ORF">BDLFYP24_00948</name>
    <name evidence="5" type="ORF">GBB04_07590</name>
</gene>
<dbReference type="CDD" id="cd18617">
    <property type="entry name" value="GH43_XynB-like"/>
    <property type="match status" value="1"/>
</dbReference>
<dbReference type="InterPro" id="IPR006710">
    <property type="entry name" value="Glyco_hydro_43"/>
</dbReference>
<dbReference type="SUPFAM" id="SSF75005">
    <property type="entry name" value="Arabinanase/levansucrase/invertase"/>
    <property type="match status" value="1"/>
</dbReference>
<dbReference type="EMBL" id="CACRSP010000002">
    <property type="protein sequence ID" value="VYS78767.1"/>
    <property type="molecule type" value="Genomic_DNA"/>
</dbReference>
<dbReference type="GO" id="GO:0005975">
    <property type="term" value="P:carbohydrate metabolic process"/>
    <property type="evidence" value="ECO:0007669"/>
    <property type="project" value="InterPro"/>
</dbReference>
<keyword evidence="2 4" id="KW-0378">Hydrolase</keyword>
<evidence type="ECO:0000256" key="3">
    <source>
        <dbReference type="ARBA" id="ARBA00023295"/>
    </source>
</evidence>
<dbReference type="Pfam" id="PF04616">
    <property type="entry name" value="Glyco_hydro_43"/>
    <property type="match status" value="1"/>
</dbReference>
<protein>
    <submittedName>
        <fullName evidence="6">Beta-xylosidase</fullName>
        <ecNumber evidence="6">3.2.1.37</ecNumber>
    </submittedName>
    <submittedName>
        <fullName evidence="5">Glycoside hydrolase family 43 protein</fullName>
    </submittedName>
</protein>
<dbReference type="PANTHER" id="PTHR42812">
    <property type="entry name" value="BETA-XYLOSIDASE"/>
    <property type="match status" value="1"/>
</dbReference>
<dbReference type="PANTHER" id="PTHR42812:SF12">
    <property type="entry name" value="BETA-XYLOSIDASE-RELATED"/>
    <property type="match status" value="1"/>
</dbReference>
<evidence type="ECO:0000313" key="5">
    <source>
        <dbReference type="EMBL" id="KAB7460388.1"/>
    </source>
</evidence>
<dbReference type="Proteomes" id="UP000429211">
    <property type="component" value="Unassembled WGS sequence"/>
</dbReference>